<dbReference type="PANTHER" id="PTHR12542:SF138">
    <property type="entry name" value="EXOCYST SUBUNIT EXO70 FAMILY PROTEIN"/>
    <property type="match status" value="1"/>
</dbReference>
<reference evidence="5" key="1">
    <citation type="submission" date="2014-09" db="EMBL/GenBank/DDBJ databases">
        <authorList>
            <person name="Magalhaes I.L.F."/>
            <person name="Oliveira U."/>
            <person name="Santos F.R."/>
            <person name="Vidigal T.H.D.A."/>
            <person name="Brescovit A.D."/>
            <person name="Santos A.J."/>
        </authorList>
    </citation>
    <scope>NUCLEOTIDE SEQUENCE</scope>
    <source>
        <tissue evidence="5">Shoot tissue taken approximately 20 cm above the soil surface</tissue>
    </source>
</reference>
<dbReference type="GO" id="GO:0006887">
    <property type="term" value="P:exocytosis"/>
    <property type="evidence" value="ECO:0007669"/>
    <property type="project" value="UniProtKB-KW"/>
</dbReference>
<dbReference type="PANTHER" id="PTHR12542">
    <property type="entry name" value="EXOCYST COMPLEX PROTEIN EXO70"/>
    <property type="match status" value="1"/>
</dbReference>
<keyword evidence="3" id="KW-0268">Exocytosis</keyword>
<dbReference type="SUPFAM" id="SSF74788">
    <property type="entry name" value="Cullin repeat-like"/>
    <property type="match status" value="1"/>
</dbReference>
<dbReference type="AlphaFoldDB" id="A0A0A9DW46"/>
<dbReference type="InterPro" id="IPR004140">
    <property type="entry name" value="Exo70"/>
</dbReference>
<comment type="function">
    <text evidence="3">Component of the exocyst complex.</text>
</comment>
<evidence type="ECO:0000256" key="2">
    <source>
        <dbReference type="ARBA" id="ARBA00022448"/>
    </source>
</evidence>
<reference evidence="5" key="2">
    <citation type="journal article" date="2015" name="Data Brief">
        <title>Shoot transcriptome of the giant reed, Arundo donax.</title>
        <authorList>
            <person name="Barrero R.A."/>
            <person name="Guerrero F.D."/>
            <person name="Moolhuijzen P."/>
            <person name="Goolsby J.A."/>
            <person name="Tidwell J."/>
            <person name="Bellgard S.E."/>
            <person name="Bellgard M.I."/>
        </authorList>
    </citation>
    <scope>NUCLEOTIDE SEQUENCE</scope>
    <source>
        <tissue evidence="5">Shoot tissue taken approximately 20 cm above the soil surface</tissue>
    </source>
</reference>
<evidence type="ECO:0000313" key="5">
    <source>
        <dbReference type="EMBL" id="JAD90923.1"/>
    </source>
</evidence>
<dbReference type="InterPro" id="IPR016159">
    <property type="entry name" value="Cullin_repeat-like_dom_sf"/>
</dbReference>
<organism evidence="5">
    <name type="scientific">Arundo donax</name>
    <name type="common">Giant reed</name>
    <name type="synonym">Donax arundinaceus</name>
    <dbReference type="NCBI Taxonomy" id="35708"/>
    <lineage>
        <taxon>Eukaryota</taxon>
        <taxon>Viridiplantae</taxon>
        <taxon>Streptophyta</taxon>
        <taxon>Embryophyta</taxon>
        <taxon>Tracheophyta</taxon>
        <taxon>Spermatophyta</taxon>
        <taxon>Magnoliopsida</taxon>
        <taxon>Liliopsida</taxon>
        <taxon>Poales</taxon>
        <taxon>Poaceae</taxon>
        <taxon>PACMAD clade</taxon>
        <taxon>Arundinoideae</taxon>
        <taxon>Arundineae</taxon>
        <taxon>Arundo</taxon>
    </lineage>
</organism>
<evidence type="ECO:0000256" key="1">
    <source>
        <dbReference type="ARBA" id="ARBA00006756"/>
    </source>
</evidence>
<dbReference type="Gene3D" id="1.20.1280.170">
    <property type="entry name" value="Exocyst complex component Exo70"/>
    <property type="match status" value="1"/>
</dbReference>
<dbReference type="EMBL" id="GBRH01206972">
    <property type="protein sequence ID" value="JAD90923.1"/>
    <property type="molecule type" value="Transcribed_RNA"/>
</dbReference>
<comment type="similarity">
    <text evidence="1 3">Belongs to the EXO70 family.</text>
</comment>
<name>A0A0A9DW46_ARUDO</name>
<protein>
    <recommendedName>
        <fullName evidence="3">Exocyst subunit Exo70 family protein</fullName>
    </recommendedName>
</protein>
<dbReference type="GO" id="GO:0000145">
    <property type="term" value="C:exocyst"/>
    <property type="evidence" value="ECO:0007669"/>
    <property type="project" value="InterPro"/>
</dbReference>
<dbReference type="GO" id="GO:0015031">
    <property type="term" value="P:protein transport"/>
    <property type="evidence" value="ECO:0007669"/>
    <property type="project" value="UniProtKB-KW"/>
</dbReference>
<evidence type="ECO:0000256" key="3">
    <source>
        <dbReference type="RuleBase" id="RU365026"/>
    </source>
</evidence>
<sequence length="236" mass="27346">MLHELKVLIQKRASRTVPEGGGVHEVTRYVMNYIRLLLHHRSSIGFILAHNDGENKSTDSLDHIVQDLIICLEAMLNRAAETYDSGDLQCFFLMNNLHFVVKQVEGLELSPFLGHTWVQVHKDFIDQFMETYVDLSWGPVVSSLSTSRSTLGRCFRQPSNTGRFCLQFDSTYYNQEHWKVEDPLLREVVRRAVCNKVISAYQAHFKKSGKVQRQYDRYTPELLEVQLMHLFEGRPG</sequence>
<dbReference type="GO" id="GO:0005546">
    <property type="term" value="F:phosphatidylinositol-4,5-bisphosphate binding"/>
    <property type="evidence" value="ECO:0007669"/>
    <property type="project" value="InterPro"/>
</dbReference>
<proteinExistence type="inferred from homology"/>
<feature type="domain" description="Exocyst complex subunit Exo70 C-terminal" evidence="4">
    <location>
        <begin position="1"/>
        <end position="227"/>
    </location>
</feature>
<keyword evidence="3" id="KW-0653">Protein transport</keyword>
<keyword evidence="2 3" id="KW-0813">Transport</keyword>
<evidence type="ECO:0000259" key="4">
    <source>
        <dbReference type="Pfam" id="PF03081"/>
    </source>
</evidence>
<accession>A0A0A9DW46</accession>
<dbReference type="InterPro" id="IPR046364">
    <property type="entry name" value="Exo70_C"/>
</dbReference>
<dbReference type="Pfam" id="PF03081">
    <property type="entry name" value="Exo70_C"/>
    <property type="match status" value="1"/>
</dbReference>